<dbReference type="GO" id="GO:0006511">
    <property type="term" value="P:ubiquitin-dependent protein catabolic process"/>
    <property type="evidence" value="ECO:0007669"/>
    <property type="project" value="InterPro"/>
</dbReference>
<accession>A0AB40CHZ0</accession>
<comment type="function">
    <text evidence="4">Involved in ubiquitination and subsequent proteasomal degradation of target proteins. Together with CUL1, RBX1 and a F-box protein, it forms a SCF E3 ubiquitin ligase complex. The functional specificity of this complex depends on the type of F-box protein. In the SCF complex, it serves as an adapter that links the F-box protein to CUL1.</text>
</comment>
<comment type="similarity">
    <text evidence="2 4">Belongs to the SKP1 family.</text>
</comment>
<dbReference type="GO" id="GO:0016567">
    <property type="term" value="P:protein ubiquitination"/>
    <property type="evidence" value="ECO:0007669"/>
    <property type="project" value="UniProtKB-UniRule"/>
</dbReference>
<dbReference type="InterPro" id="IPR016072">
    <property type="entry name" value="Skp1_comp_dimer"/>
</dbReference>
<comment type="subunit">
    <text evidence="4">Part of a SCF (SKP1-cullin-F-box) protein ligase complex.</text>
</comment>
<evidence type="ECO:0000256" key="4">
    <source>
        <dbReference type="PIRNR" id="PIRNR028729"/>
    </source>
</evidence>
<dbReference type="CDD" id="cd18322">
    <property type="entry name" value="BTB_POZ_SKP1"/>
    <property type="match status" value="1"/>
</dbReference>
<dbReference type="AlphaFoldDB" id="A0AB40CHZ0"/>
<evidence type="ECO:0000259" key="6">
    <source>
        <dbReference type="Pfam" id="PF03931"/>
    </source>
</evidence>
<dbReference type="GO" id="GO:0009867">
    <property type="term" value="P:jasmonic acid mediated signaling pathway"/>
    <property type="evidence" value="ECO:0007669"/>
    <property type="project" value="UniProtKB-ARBA"/>
</dbReference>
<evidence type="ECO:0000313" key="8">
    <source>
        <dbReference type="RefSeq" id="XP_039139044.1"/>
    </source>
</evidence>
<proteinExistence type="inferred from homology"/>
<feature type="domain" description="SKP1 component POZ" evidence="6">
    <location>
        <begin position="2"/>
        <end position="56"/>
    </location>
</feature>
<comment type="pathway">
    <text evidence="1 4">Protein modification; protein ubiquitination.</text>
</comment>
<dbReference type="InterPro" id="IPR016073">
    <property type="entry name" value="Skp1_comp_POZ"/>
</dbReference>
<evidence type="ECO:0000313" key="7">
    <source>
        <dbReference type="Proteomes" id="UP001515500"/>
    </source>
</evidence>
<dbReference type="GeneID" id="120276383"/>
<gene>
    <name evidence="8" type="primary">LOC120276383</name>
</gene>
<evidence type="ECO:0000256" key="2">
    <source>
        <dbReference type="ARBA" id="ARBA00009993"/>
    </source>
</evidence>
<dbReference type="Proteomes" id="UP001515500">
    <property type="component" value="Chromosome 14"/>
</dbReference>
<sequence>MLKSSDGDFFEVEKAVAIQFHTVKGKIEDDCGNNEITLDNVTSNILSKVIKYCKKHIEFTLNYTIKNEAMTKDLKSWDEDFIKVDRMTLFKLLQETSYLNINGLIDLCCQAVDEMIKGKSPE</sequence>
<evidence type="ECO:0000259" key="5">
    <source>
        <dbReference type="Pfam" id="PF01466"/>
    </source>
</evidence>
<dbReference type="RefSeq" id="XP_039139044.1">
    <property type="nucleotide sequence ID" value="XM_039283110.1"/>
</dbReference>
<dbReference type="SMART" id="SM00512">
    <property type="entry name" value="Skp1"/>
    <property type="match status" value="1"/>
</dbReference>
<keyword evidence="3 4" id="KW-0833">Ubl conjugation pathway</keyword>
<evidence type="ECO:0000256" key="1">
    <source>
        <dbReference type="ARBA" id="ARBA00004906"/>
    </source>
</evidence>
<dbReference type="Gene3D" id="3.30.710.10">
    <property type="entry name" value="Potassium Channel Kv1.1, Chain A"/>
    <property type="match status" value="1"/>
</dbReference>
<feature type="domain" description="SKP1 component dimerisation" evidence="5">
    <location>
        <begin position="103"/>
        <end position="122"/>
    </location>
</feature>
<dbReference type="InterPro" id="IPR036296">
    <property type="entry name" value="SKP1-like_dim_sf"/>
</dbReference>
<reference evidence="8" key="1">
    <citation type="submission" date="2025-08" db="UniProtKB">
        <authorList>
            <consortium name="RefSeq"/>
        </authorList>
    </citation>
    <scope>IDENTIFICATION</scope>
</reference>
<dbReference type="Pfam" id="PF03931">
    <property type="entry name" value="Skp1_POZ"/>
    <property type="match status" value="1"/>
</dbReference>
<organism evidence="7 8">
    <name type="scientific">Dioscorea cayennensis subsp. rotundata</name>
    <name type="common">White Guinea yam</name>
    <name type="synonym">Dioscorea rotundata</name>
    <dbReference type="NCBI Taxonomy" id="55577"/>
    <lineage>
        <taxon>Eukaryota</taxon>
        <taxon>Viridiplantae</taxon>
        <taxon>Streptophyta</taxon>
        <taxon>Embryophyta</taxon>
        <taxon>Tracheophyta</taxon>
        <taxon>Spermatophyta</taxon>
        <taxon>Magnoliopsida</taxon>
        <taxon>Liliopsida</taxon>
        <taxon>Dioscoreales</taxon>
        <taxon>Dioscoreaceae</taxon>
        <taxon>Dioscorea</taxon>
    </lineage>
</organism>
<dbReference type="InterPro" id="IPR001232">
    <property type="entry name" value="SKP1-like"/>
</dbReference>
<dbReference type="SUPFAM" id="SSF81382">
    <property type="entry name" value="Skp1 dimerisation domain-like"/>
    <property type="match status" value="1"/>
</dbReference>
<evidence type="ECO:0000256" key="3">
    <source>
        <dbReference type="ARBA" id="ARBA00022786"/>
    </source>
</evidence>
<protein>
    <recommendedName>
        <fullName evidence="4">SKP1-like protein</fullName>
    </recommendedName>
</protein>
<dbReference type="InterPro" id="IPR016897">
    <property type="entry name" value="SKP1"/>
</dbReference>
<dbReference type="PIRSF" id="PIRSF028729">
    <property type="entry name" value="E3_ubiquit_lig_SCF_Skp"/>
    <property type="match status" value="1"/>
</dbReference>
<dbReference type="InterPro" id="IPR011333">
    <property type="entry name" value="SKP1/BTB/POZ_sf"/>
</dbReference>
<dbReference type="Pfam" id="PF01466">
    <property type="entry name" value="Skp1"/>
    <property type="match status" value="1"/>
</dbReference>
<dbReference type="SUPFAM" id="SSF54695">
    <property type="entry name" value="POZ domain"/>
    <property type="match status" value="1"/>
</dbReference>
<name>A0AB40CHZ0_DIOCR</name>
<keyword evidence="7" id="KW-1185">Reference proteome</keyword>
<dbReference type="PANTHER" id="PTHR11165">
    <property type="entry name" value="SKP1"/>
    <property type="match status" value="1"/>
</dbReference>